<protein>
    <submittedName>
        <fullName evidence="1">Uncharacterized protein</fullName>
    </submittedName>
</protein>
<accession>A0A9D4FQ10</accession>
<sequence>MFINKFLTCNVHVTDVGHVYVFGKESNSQVNTDGKTILKTHNMGVSNPASVLLIMRASRFHVGAWNNDNIVVFKANVLCP</sequence>
<dbReference type="Proteomes" id="UP000828390">
    <property type="component" value="Unassembled WGS sequence"/>
</dbReference>
<keyword evidence="2" id="KW-1185">Reference proteome</keyword>
<evidence type="ECO:0000313" key="1">
    <source>
        <dbReference type="EMBL" id="KAH3800415.1"/>
    </source>
</evidence>
<reference evidence="1" key="2">
    <citation type="submission" date="2020-11" db="EMBL/GenBank/DDBJ databases">
        <authorList>
            <person name="McCartney M.A."/>
            <person name="Auch B."/>
            <person name="Kono T."/>
            <person name="Mallez S."/>
            <person name="Becker A."/>
            <person name="Gohl D.M."/>
            <person name="Silverstein K.A.T."/>
            <person name="Koren S."/>
            <person name="Bechman K.B."/>
            <person name="Herman A."/>
            <person name="Abrahante J.E."/>
            <person name="Garbe J."/>
        </authorList>
    </citation>
    <scope>NUCLEOTIDE SEQUENCE</scope>
    <source>
        <strain evidence="1">Duluth1</strain>
        <tissue evidence="1">Whole animal</tissue>
    </source>
</reference>
<gene>
    <name evidence="1" type="ORF">DPMN_154048</name>
</gene>
<reference evidence="1" key="1">
    <citation type="journal article" date="2019" name="bioRxiv">
        <title>The Genome of the Zebra Mussel, Dreissena polymorpha: A Resource for Invasive Species Research.</title>
        <authorList>
            <person name="McCartney M.A."/>
            <person name="Auch B."/>
            <person name="Kono T."/>
            <person name="Mallez S."/>
            <person name="Zhang Y."/>
            <person name="Obille A."/>
            <person name="Becker A."/>
            <person name="Abrahante J.E."/>
            <person name="Garbe J."/>
            <person name="Badalamenti J.P."/>
            <person name="Herman A."/>
            <person name="Mangelson H."/>
            <person name="Liachko I."/>
            <person name="Sullivan S."/>
            <person name="Sone E.D."/>
            <person name="Koren S."/>
            <person name="Silverstein K.A.T."/>
            <person name="Beckman K.B."/>
            <person name="Gohl D.M."/>
        </authorList>
    </citation>
    <scope>NUCLEOTIDE SEQUENCE</scope>
    <source>
        <strain evidence="1">Duluth1</strain>
        <tissue evidence="1">Whole animal</tissue>
    </source>
</reference>
<name>A0A9D4FQ10_DREPO</name>
<dbReference type="AlphaFoldDB" id="A0A9D4FQ10"/>
<evidence type="ECO:0000313" key="2">
    <source>
        <dbReference type="Proteomes" id="UP000828390"/>
    </source>
</evidence>
<proteinExistence type="predicted"/>
<organism evidence="1 2">
    <name type="scientific">Dreissena polymorpha</name>
    <name type="common">Zebra mussel</name>
    <name type="synonym">Mytilus polymorpha</name>
    <dbReference type="NCBI Taxonomy" id="45954"/>
    <lineage>
        <taxon>Eukaryota</taxon>
        <taxon>Metazoa</taxon>
        <taxon>Spiralia</taxon>
        <taxon>Lophotrochozoa</taxon>
        <taxon>Mollusca</taxon>
        <taxon>Bivalvia</taxon>
        <taxon>Autobranchia</taxon>
        <taxon>Heteroconchia</taxon>
        <taxon>Euheterodonta</taxon>
        <taxon>Imparidentia</taxon>
        <taxon>Neoheterodontei</taxon>
        <taxon>Myida</taxon>
        <taxon>Dreissenoidea</taxon>
        <taxon>Dreissenidae</taxon>
        <taxon>Dreissena</taxon>
    </lineage>
</organism>
<dbReference type="EMBL" id="JAIWYP010000007">
    <property type="protein sequence ID" value="KAH3800415.1"/>
    <property type="molecule type" value="Genomic_DNA"/>
</dbReference>
<comment type="caution">
    <text evidence="1">The sequence shown here is derived from an EMBL/GenBank/DDBJ whole genome shotgun (WGS) entry which is preliminary data.</text>
</comment>